<accession>A0A4Y2DK02</accession>
<evidence type="ECO:0000313" key="1">
    <source>
        <dbReference type="EMBL" id="GBM17112.1"/>
    </source>
</evidence>
<keyword evidence="2" id="KW-1185">Reference proteome</keyword>
<dbReference type="Proteomes" id="UP000499080">
    <property type="component" value="Unassembled WGS sequence"/>
</dbReference>
<gene>
    <name evidence="1" type="ORF">AVEN_155125_1</name>
</gene>
<feature type="non-terminal residue" evidence="1">
    <location>
        <position position="1"/>
    </location>
</feature>
<reference evidence="1 2" key="1">
    <citation type="journal article" date="2019" name="Sci. Rep.">
        <title>Orb-weaving spider Araneus ventricosus genome elucidates the spidroin gene catalogue.</title>
        <authorList>
            <person name="Kono N."/>
            <person name="Nakamura H."/>
            <person name="Ohtoshi R."/>
            <person name="Moran D.A.P."/>
            <person name="Shinohara A."/>
            <person name="Yoshida Y."/>
            <person name="Fujiwara M."/>
            <person name="Mori M."/>
            <person name="Tomita M."/>
            <person name="Arakawa K."/>
        </authorList>
    </citation>
    <scope>NUCLEOTIDE SEQUENCE [LARGE SCALE GENOMIC DNA]</scope>
</reference>
<evidence type="ECO:0000313" key="2">
    <source>
        <dbReference type="Proteomes" id="UP000499080"/>
    </source>
</evidence>
<comment type="caution">
    <text evidence="1">The sequence shown here is derived from an EMBL/GenBank/DDBJ whole genome shotgun (WGS) entry which is preliminary data.</text>
</comment>
<dbReference type="OrthoDB" id="6778712at2759"/>
<name>A0A4Y2DK02_ARAVE</name>
<dbReference type="EMBL" id="BGPR01167039">
    <property type="protein sequence ID" value="GBM17112.1"/>
    <property type="molecule type" value="Genomic_DNA"/>
</dbReference>
<sequence>KSSQMRLGLPSAAVVGDKFGASDRAVALQLLQVFFYVGLTTSNNSDLAADEAAKGKG</sequence>
<protein>
    <submittedName>
        <fullName evidence="1">Uncharacterized protein</fullName>
    </submittedName>
</protein>
<dbReference type="AlphaFoldDB" id="A0A4Y2DK02"/>
<organism evidence="1 2">
    <name type="scientific">Araneus ventricosus</name>
    <name type="common">Orbweaver spider</name>
    <name type="synonym">Epeira ventricosa</name>
    <dbReference type="NCBI Taxonomy" id="182803"/>
    <lineage>
        <taxon>Eukaryota</taxon>
        <taxon>Metazoa</taxon>
        <taxon>Ecdysozoa</taxon>
        <taxon>Arthropoda</taxon>
        <taxon>Chelicerata</taxon>
        <taxon>Arachnida</taxon>
        <taxon>Araneae</taxon>
        <taxon>Araneomorphae</taxon>
        <taxon>Entelegynae</taxon>
        <taxon>Araneoidea</taxon>
        <taxon>Araneidae</taxon>
        <taxon>Araneus</taxon>
    </lineage>
</organism>
<proteinExistence type="predicted"/>